<dbReference type="RefSeq" id="WP_163459860.1">
    <property type="nucleotide sequence ID" value="NZ_JAAGOH010000049.1"/>
</dbReference>
<evidence type="ECO:0000313" key="2">
    <source>
        <dbReference type="EMBL" id="NDY93834.1"/>
    </source>
</evidence>
<dbReference type="AlphaFoldDB" id="A0A7C9PKY6"/>
<dbReference type="Proteomes" id="UP000484255">
    <property type="component" value="Unassembled WGS sequence"/>
</dbReference>
<accession>A0A7C9PKY6</accession>
<dbReference type="Pfam" id="PF20078">
    <property type="entry name" value="DUF6473"/>
    <property type="match status" value="2"/>
</dbReference>
<feature type="domain" description="DUF6473" evidence="1">
    <location>
        <begin position="141"/>
        <end position="226"/>
    </location>
</feature>
<comment type="caution">
    <text evidence="2">The sequence shown here is derived from an EMBL/GenBank/DDBJ whole genome shotgun (WGS) entry which is preliminary data.</text>
</comment>
<name>A0A7C9PKY6_9BURK</name>
<dbReference type="EMBL" id="JAAGOH010000049">
    <property type="protein sequence ID" value="NDY93834.1"/>
    <property type="molecule type" value="Genomic_DNA"/>
</dbReference>
<keyword evidence="3" id="KW-1185">Reference proteome</keyword>
<evidence type="ECO:0000313" key="3">
    <source>
        <dbReference type="Proteomes" id="UP000484255"/>
    </source>
</evidence>
<dbReference type="InterPro" id="IPR045524">
    <property type="entry name" value="DUF6473"/>
</dbReference>
<evidence type="ECO:0000259" key="1">
    <source>
        <dbReference type="Pfam" id="PF20078"/>
    </source>
</evidence>
<reference evidence="2 3" key="1">
    <citation type="submission" date="2020-02" db="EMBL/GenBank/DDBJ databases">
        <title>Ideonella bacterium strain TBM-1.</title>
        <authorList>
            <person name="Chen W.-M."/>
        </authorList>
    </citation>
    <scope>NUCLEOTIDE SEQUENCE [LARGE SCALE GENOMIC DNA]</scope>
    <source>
        <strain evidence="2 3">TBM-1</strain>
    </source>
</reference>
<protein>
    <recommendedName>
        <fullName evidence="1">DUF6473 domain-containing protein</fullName>
    </recommendedName>
</protein>
<proteinExistence type="predicted"/>
<sequence length="288" mass="31678">MGQGYQRRDFNIIDYELYQLPGLDRPLRGPDPGPLVPGGYAVALGAAQTFGCYCPVPYPRYLQIALGMPVVNFGVAGAGPSFFLQDPAYLEVINQARFVIVQVMSGRSESNSLFSSPGGEMLTRRADGVTQGAEPMYRELLQRHPPEEVAEVVRETRANWLGHCHALLDAIRVPVVLLWMSRRTPDYEEAYGSVAALFGDFPQLVNRPMFEALKARVPDVVESVCGAGMPQPFINRFTGEPAEIVMRADLGGRVKRINNYYPSPEMQLHAAQQLLPVCTRLKAAGAPA</sequence>
<gene>
    <name evidence="2" type="ORF">G3A44_21825</name>
</gene>
<organism evidence="2 3">
    <name type="scientific">Ideonella livida</name>
    <dbReference type="NCBI Taxonomy" id="2707176"/>
    <lineage>
        <taxon>Bacteria</taxon>
        <taxon>Pseudomonadati</taxon>
        <taxon>Pseudomonadota</taxon>
        <taxon>Betaproteobacteria</taxon>
        <taxon>Burkholderiales</taxon>
        <taxon>Sphaerotilaceae</taxon>
        <taxon>Ideonella</taxon>
    </lineage>
</organism>
<feature type="domain" description="DUF6473" evidence="1">
    <location>
        <begin position="11"/>
        <end position="115"/>
    </location>
</feature>